<dbReference type="RefSeq" id="WP_237874057.1">
    <property type="nucleotide sequence ID" value="NZ_JAKLTY010000042.1"/>
</dbReference>
<dbReference type="Proteomes" id="UP001139012">
    <property type="component" value="Unassembled WGS sequence"/>
</dbReference>
<accession>A0A9X1RGY3</accession>
<dbReference type="EMBL" id="JAKLTY010000042">
    <property type="protein sequence ID" value="MCG2632466.1"/>
    <property type="molecule type" value="Genomic_DNA"/>
</dbReference>
<proteinExistence type="predicted"/>
<evidence type="ECO:0000313" key="1">
    <source>
        <dbReference type="EMBL" id="MCG2632466.1"/>
    </source>
</evidence>
<keyword evidence="3" id="KW-1185">Reference proteome</keyword>
<organism evidence="1 4">
    <name type="scientific">Bradyrhizobium zhengyangense</name>
    <dbReference type="NCBI Taxonomy" id="2911009"/>
    <lineage>
        <taxon>Bacteria</taxon>
        <taxon>Pseudomonadati</taxon>
        <taxon>Pseudomonadota</taxon>
        <taxon>Alphaproteobacteria</taxon>
        <taxon>Hyphomicrobiales</taxon>
        <taxon>Nitrobacteraceae</taxon>
        <taxon>Bradyrhizobium</taxon>
    </lineage>
</organism>
<evidence type="ECO:0000313" key="2">
    <source>
        <dbReference type="EMBL" id="MCG2672953.1"/>
    </source>
</evidence>
<dbReference type="Proteomes" id="UP001139054">
    <property type="component" value="Unassembled WGS sequence"/>
</dbReference>
<dbReference type="AlphaFoldDB" id="A0A9X1RGY3"/>
<evidence type="ECO:0000313" key="4">
    <source>
        <dbReference type="Proteomes" id="UP001139054"/>
    </source>
</evidence>
<sequence>MTVWIYDQGEDDLKVFATEQAAQAWLDENDREGVAFEYEVIAPPA</sequence>
<dbReference type="EMBL" id="JAKLUA010000029">
    <property type="protein sequence ID" value="MCG2672953.1"/>
    <property type="molecule type" value="Genomic_DNA"/>
</dbReference>
<name>A0A9X1RGY3_9BRAD</name>
<evidence type="ECO:0000313" key="3">
    <source>
        <dbReference type="Proteomes" id="UP001139012"/>
    </source>
</evidence>
<reference evidence="1" key="1">
    <citation type="submission" date="2022-01" db="EMBL/GenBank/DDBJ databases">
        <title>Genome sequnece data of strain Bradyrhizobium sp. nov.</title>
        <authorList>
            <person name="Zhang J."/>
        </authorList>
    </citation>
    <scope>NUCLEOTIDE SEQUENCE</scope>
    <source>
        <strain evidence="2">WYCCWR 12774</strain>
        <strain evidence="1">WYCCWR 13023</strain>
    </source>
</reference>
<protein>
    <submittedName>
        <fullName evidence="1">Uncharacterized protein</fullName>
    </submittedName>
</protein>
<gene>
    <name evidence="2" type="ORF">L6637_39220</name>
    <name evidence="1" type="ORF">L6654_38325</name>
</gene>
<comment type="caution">
    <text evidence="1">The sequence shown here is derived from an EMBL/GenBank/DDBJ whole genome shotgun (WGS) entry which is preliminary data.</text>
</comment>